<keyword evidence="1" id="KW-0547">Nucleotide-binding</keyword>
<evidence type="ECO:0000313" key="6">
    <source>
        <dbReference type="Proteomes" id="UP000002601"/>
    </source>
</evidence>
<dbReference type="PANTHER" id="PTHR11933">
    <property type="entry name" value="TRNA 5-METHYLAMINOMETHYL-2-THIOURIDYLATE -METHYLTRANSFERASE"/>
    <property type="match status" value="1"/>
</dbReference>
<dbReference type="Gene3D" id="3.40.50.620">
    <property type="entry name" value="HUPs"/>
    <property type="match status" value="1"/>
</dbReference>
<dbReference type="GO" id="GO:0005524">
    <property type="term" value="F:ATP binding"/>
    <property type="evidence" value="ECO:0007669"/>
    <property type="project" value="UniProtKB-KW"/>
</dbReference>
<name>C6C1J6_MARSD</name>
<dbReference type="KEGG" id="dsa:Desal_3120"/>
<dbReference type="SUPFAM" id="SSF52402">
    <property type="entry name" value="Adenine nucleotide alpha hydrolases-like"/>
    <property type="match status" value="1"/>
</dbReference>
<dbReference type="eggNOG" id="COG0301">
    <property type="taxonomic scope" value="Bacteria"/>
</dbReference>
<dbReference type="EMBL" id="CP001649">
    <property type="protein sequence ID" value="ACS81171.1"/>
    <property type="molecule type" value="Genomic_DNA"/>
</dbReference>
<dbReference type="HOGENOM" id="CLU_053822_0_0_7"/>
<evidence type="ECO:0000256" key="2">
    <source>
        <dbReference type="ARBA" id="ARBA00022840"/>
    </source>
</evidence>
<dbReference type="eggNOG" id="COG1293">
    <property type="taxonomic scope" value="Bacteria"/>
</dbReference>
<proteinExistence type="predicted"/>
<evidence type="ECO:0000259" key="3">
    <source>
        <dbReference type="Pfam" id="PF02568"/>
    </source>
</evidence>
<keyword evidence="6" id="KW-1185">Reference proteome</keyword>
<dbReference type="STRING" id="526222.Desal_3120"/>
<dbReference type="InterPro" id="IPR014729">
    <property type="entry name" value="Rossmann-like_a/b/a_fold"/>
</dbReference>
<reference evidence="5 6" key="1">
    <citation type="submission" date="2009-06" db="EMBL/GenBank/DDBJ databases">
        <title>Complete sequence of Desulfovibrio salexigens DSM 2638.</title>
        <authorList>
            <consortium name="US DOE Joint Genome Institute"/>
            <person name="Lucas S."/>
            <person name="Copeland A."/>
            <person name="Lapidus A."/>
            <person name="Glavina del Rio T."/>
            <person name="Tice H."/>
            <person name="Bruce D."/>
            <person name="Goodwin L."/>
            <person name="Pitluck S."/>
            <person name="Munk A.C."/>
            <person name="Brettin T."/>
            <person name="Detter J.C."/>
            <person name="Han C."/>
            <person name="Tapia R."/>
            <person name="Larimer F."/>
            <person name="Land M."/>
            <person name="Hauser L."/>
            <person name="Kyrpides N."/>
            <person name="Anderson I."/>
            <person name="Wall J.D."/>
            <person name="Arkin A.P."/>
            <person name="Dehal P."/>
            <person name="Chivian D."/>
            <person name="Giles B."/>
            <person name="Hazen T.C."/>
        </authorList>
    </citation>
    <scope>NUCLEOTIDE SEQUENCE [LARGE SCALE GENOMIC DNA]</scope>
    <source>
        <strain evidence="6">ATCC 14822 / DSM 2638 / NCIMB 8403 / VKM B-1763</strain>
    </source>
</reference>
<feature type="domain" description="Thil AANH" evidence="3">
    <location>
        <begin position="4"/>
        <end position="148"/>
    </location>
</feature>
<gene>
    <name evidence="5" type="ordered locus">Desal_3120</name>
</gene>
<accession>C6C1J6</accession>
<keyword evidence="2" id="KW-0067">ATP-binding</keyword>
<dbReference type="InterPro" id="IPR020536">
    <property type="entry name" value="ThiI_AANH"/>
</dbReference>
<dbReference type="InterPro" id="IPR059101">
    <property type="entry name" value="NFACT-R_2"/>
</dbReference>
<dbReference type="PANTHER" id="PTHR11933:SF6">
    <property type="entry name" value="THIL AANH DOMAIN-CONTAINING PROTEIN"/>
    <property type="match status" value="1"/>
</dbReference>
<dbReference type="Pfam" id="PF18297">
    <property type="entry name" value="NFACT-R_2"/>
    <property type="match status" value="1"/>
</dbReference>
<sequence>MNKQYDALALFSGGLDSILACKVIQDQGLKVLGLHFVTPFFGNPEKIEHWQEVYGVEIMPVDISEKYIQMMMDVPEHGMGKLVNPCVDCKIMMISHAKTLMKEFGAKFIISGEVTGQRPMSQRPPVLNAIRNSSETGDILLRPLCAHSQPETAVEKSGLVDREKLPNIFGRGRKIQLQMAKDYGFSEVPTPAGGCKLTEQENAARYFPLLQRLTKADVNSFQLATTGRQFWAGNKMLVVGRNRNDNERIEDLYEVEDYLFEVRGFPGPLSIGRAFCDDEWTQQDVLDAAAMTASFSPKAVKSGEEIHVAVIGPEGEMIVKVMPNRETSFVRPTLDGLKEWKKERGEQNS</sequence>
<protein>
    <submittedName>
        <fullName evidence="5">Uncharacterized protein</fullName>
    </submittedName>
</protein>
<evidence type="ECO:0000256" key="1">
    <source>
        <dbReference type="ARBA" id="ARBA00022741"/>
    </source>
</evidence>
<dbReference type="OrthoDB" id="9781887at2"/>
<dbReference type="GO" id="GO:0004810">
    <property type="term" value="F:CCA tRNA nucleotidyltransferase activity"/>
    <property type="evidence" value="ECO:0007669"/>
    <property type="project" value="InterPro"/>
</dbReference>
<dbReference type="RefSeq" id="WP_015852987.1">
    <property type="nucleotide sequence ID" value="NC_012881.1"/>
</dbReference>
<feature type="domain" description="NFACT protein RNA binding" evidence="4">
    <location>
        <begin position="227"/>
        <end position="325"/>
    </location>
</feature>
<organism evidence="5 6">
    <name type="scientific">Maridesulfovibrio salexigens (strain ATCC 14822 / DSM 2638 / NCIMB 8403 / VKM B-1763)</name>
    <name type="common">Desulfovibrio salexigens</name>
    <dbReference type="NCBI Taxonomy" id="526222"/>
    <lineage>
        <taxon>Bacteria</taxon>
        <taxon>Pseudomonadati</taxon>
        <taxon>Thermodesulfobacteriota</taxon>
        <taxon>Desulfovibrionia</taxon>
        <taxon>Desulfovibrionales</taxon>
        <taxon>Desulfovibrionaceae</taxon>
        <taxon>Maridesulfovibrio</taxon>
    </lineage>
</organism>
<evidence type="ECO:0000313" key="5">
    <source>
        <dbReference type="EMBL" id="ACS81171.1"/>
    </source>
</evidence>
<dbReference type="Proteomes" id="UP000002601">
    <property type="component" value="Chromosome"/>
</dbReference>
<dbReference type="AlphaFoldDB" id="C6C1J6"/>
<evidence type="ECO:0000259" key="4">
    <source>
        <dbReference type="Pfam" id="PF18297"/>
    </source>
</evidence>
<dbReference type="Pfam" id="PF02568">
    <property type="entry name" value="ThiI"/>
    <property type="match status" value="1"/>
</dbReference>